<dbReference type="KEGG" id="pbf:CFX0092_A2478"/>
<keyword evidence="4" id="KW-1185">Reference proteome</keyword>
<dbReference type="InterPro" id="IPR036165">
    <property type="entry name" value="YefM-like_sf"/>
</dbReference>
<comment type="similarity">
    <text evidence="1 2">Belongs to the phD/YefM antitoxin family.</text>
</comment>
<evidence type="ECO:0000313" key="4">
    <source>
        <dbReference type="Proteomes" id="UP000215027"/>
    </source>
</evidence>
<gene>
    <name evidence="3" type="ORF">CFX0092_A2478</name>
</gene>
<name>A0A160T305_9CHLR</name>
<dbReference type="AlphaFoldDB" id="A0A160T305"/>
<dbReference type="Pfam" id="PF02604">
    <property type="entry name" value="PhdYeFM_antitox"/>
    <property type="match status" value="1"/>
</dbReference>
<dbReference type="Proteomes" id="UP000215027">
    <property type="component" value="Chromosome I"/>
</dbReference>
<dbReference type="RefSeq" id="WP_157913111.1">
    <property type="nucleotide sequence ID" value="NZ_LN890655.1"/>
</dbReference>
<evidence type="ECO:0000256" key="1">
    <source>
        <dbReference type="ARBA" id="ARBA00009981"/>
    </source>
</evidence>
<evidence type="ECO:0000256" key="2">
    <source>
        <dbReference type="RuleBase" id="RU362080"/>
    </source>
</evidence>
<dbReference type="EMBL" id="LN890655">
    <property type="protein sequence ID" value="CUS04356.2"/>
    <property type="molecule type" value="Genomic_DNA"/>
</dbReference>
<dbReference type="Gene3D" id="3.40.1620.10">
    <property type="entry name" value="YefM-like domain"/>
    <property type="match status" value="1"/>
</dbReference>
<accession>A0A160T305</accession>
<proteinExistence type="inferred from homology"/>
<dbReference type="SUPFAM" id="SSF143120">
    <property type="entry name" value="YefM-like"/>
    <property type="match status" value="1"/>
</dbReference>
<sequence>MPKVITSTELQKQTREAIDYARVERDAVIVETYGRPMAVILSYDEYNAYMEYKAGQEQRAARFALLREAAAENAAYNELSEEEAMQLVEEVRQEIVGL</sequence>
<evidence type="ECO:0000313" key="3">
    <source>
        <dbReference type="EMBL" id="CUS04356.2"/>
    </source>
</evidence>
<comment type="function">
    <text evidence="2">Antitoxin component of a type II toxin-antitoxin (TA) system.</text>
</comment>
<organism evidence="3 4">
    <name type="scientific">Candidatus Promineifilum breve</name>
    <dbReference type="NCBI Taxonomy" id="1806508"/>
    <lineage>
        <taxon>Bacteria</taxon>
        <taxon>Bacillati</taxon>
        <taxon>Chloroflexota</taxon>
        <taxon>Ardenticatenia</taxon>
        <taxon>Candidatus Promineifilales</taxon>
        <taxon>Candidatus Promineifilaceae</taxon>
        <taxon>Candidatus Promineifilum</taxon>
    </lineage>
</organism>
<dbReference type="InterPro" id="IPR006442">
    <property type="entry name" value="Antitoxin_Phd/YefM"/>
</dbReference>
<protein>
    <recommendedName>
        <fullName evidence="2">Antitoxin</fullName>
    </recommendedName>
</protein>
<reference evidence="3" key="1">
    <citation type="submission" date="2016-01" db="EMBL/GenBank/DDBJ databases">
        <authorList>
            <person name="Mcilroy J.S."/>
            <person name="Karst M S."/>
            <person name="Albertsen M."/>
        </authorList>
    </citation>
    <scope>NUCLEOTIDE SEQUENCE</scope>
    <source>
        <strain evidence="3">Cfx-K</strain>
    </source>
</reference>